<dbReference type="GO" id="GO:0008360">
    <property type="term" value="P:regulation of cell shape"/>
    <property type="evidence" value="ECO:0007669"/>
    <property type="project" value="UniProtKB-KW"/>
</dbReference>
<dbReference type="GO" id="GO:0071555">
    <property type="term" value="P:cell wall organization"/>
    <property type="evidence" value="ECO:0007669"/>
    <property type="project" value="UniProtKB-KW"/>
</dbReference>
<feature type="signal peptide" evidence="16">
    <location>
        <begin position="1"/>
        <end position="28"/>
    </location>
</feature>
<feature type="active site" description="Acyl-ester intermediate" evidence="13">
    <location>
        <position position="64"/>
    </location>
</feature>
<evidence type="ECO:0000256" key="3">
    <source>
        <dbReference type="ARBA" id="ARBA00007164"/>
    </source>
</evidence>
<comment type="function">
    <text evidence="1">Removes C-terminal D-alanyl residues from sugar-peptide cell wall precursors.</text>
</comment>
<proteinExistence type="inferred from homology"/>
<comment type="caution">
    <text evidence="18">The sequence shown here is derived from an EMBL/GenBank/DDBJ whole genome shotgun (WGS) entry which is preliminary data.</text>
</comment>
<feature type="active site" evidence="13">
    <location>
        <position position="124"/>
    </location>
</feature>
<keyword evidence="9" id="KW-0133">Cell shape</keyword>
<evidence type="ECO:0000256" key="9">
    <source>
        <dbReference type="ARBA" id="ARBA00022960"/>
    </source>
</evidence>
<dbReference type="PRINTS" id="PR00725">
    <property type="entry name" value="DADACBPTASE1"/>
</dbReference>
<comment type="catalytic activity">
    <reaction evidence="12">
        <text>Preferential cleavage: (Ac)2-L-Lys-D-Ala-|-D-Ala. Also transpeptidation of peptidyl-alanyl moieties that are N-acyl substituents of D-alanine.</text>
        <dbReference type="EC" id="3.4.16.4"/>
    </reaction>
</comment>
<comment type="similarity">
    <text evidence="3 15">Belongs to the peptidase S11 family.</text>
</comment>
<evidence type="ECO:0000256" key="6">
    <source>
        <dbReference type="ARBA" id="ARBA00022670"/>
    </source>
</evidence>
<dbReference type="GO" id="GO:0006508">
    <property type="term" value="P:proteolysis"/>
    <property type="evidence" value="ECO:0007669"/>
    <property type="project" value="UniProtKB-KW"/>
</dbReference>
<keyword evidence="5 18" id="KW-0121">Carboxypeptidase</keyword>
<dbReference type="InterPro" id="IPR015956">
    <property type="entry name" value="Peniciliin-bd_prot_C_sf"/>
</dbReference>
<evidence type="ECO:0000256" key="13">
    <source>
        <dbReference type="PIRSR" id="PIRSR618044-1"/>
    </source>
</evidence>
<keyword evidence="7 16" id="KW-0732">Signal</keyword>
<feature type="active site" description="Proton acceptor" evidence="13">
    <location>
        <position position="67"/>
    </location>
</feature>
<dbReference type="Proteomes" id="UP000535491">
    <property type="component" value="Unassembled WGS sequence"/>
</dbReference>
<dbReference type="Pfam" id="PF07943">
    <property type="entry name" value="PBP5_C"/>
    <property type="match status" value="1"/>
</dbReference>
<dbReference type="InterPro" id="IPR001967">
    <property type="entry name" value="Peptidase_S11_N"/>
</dbReference>
<evidence type="ECO:0000256" key="1">
    <source>
        <dbReference type="ARBA" id="ARBA00003217"/>
    </source>
</evidence>
<dbReference type="Pfam" id="PF00768">
    <property type="entry name" value="Peptidase_S11"/>
    <property type="match status" value="1"/>
</dbReference>
<evidence type="ECO:0000256" key="7">
    <source>
        <dbReference type="ARBA" id="ARBA00022729"/>
    </source>
</evidence>
<protein>
    <recommendedName>
        <fullName evidence="4">serine-type D-Ala-D-Ala carboxypeptidase</fullName>
        <ecNumber evidence="4">3.4.16.4</ecNumber>
    </recommendedName>
</protein>
<keyword evidence="6" id="KW-0645">Protease</keyword>
<dbReference type="RefSeq" id="WP_181751364.1">
    <property type="nucleotide sequence ID" value="NZ_JACEIQ010000005.1"/>
</dbReference>
<gene>
    <name evidence="18" type="ORF">H1191_07385</name>
</gene>
<dbReference type="PANTHER" id="PTHR21581">
    <property type="entry name" value="D-ALANYL-D-ALANINE CARBOXYPEPTIDASE"/>
    <property type="match status" value="1"/>
</dbReference>
<dbReference type="AlphaFoldDB" id="A0A7W1WQQ1"/>
<dbReference type="GO" id="GO:0009252">
    <property type="term" value="P:peptidoglycan biosynthetic process"/>
    <property type="evidence" value="ECO:0007669"/>
    <property type="project" value="UniProtKB-UniPathway"/>
</dbReference>
<dbReference type="Gene3D" id="2.60.410.10">
    <property type="entry name" value="D-Ala-D-Ala carboxypeptidase, C-terminal domain"/>
    <property type="match status" value="1"/>
</dbReference>
<dbReference type="SUPFAM" id="SSF69189">
    <property type="entry name" value="Penicillin-binding protein associated domain"/>
    <property type="match status" value="1"/>
</dbReference>
<feature type="binding site" evidence="14">
    <location>
        <position position="245"/>
    </location>
    <ligand>
        <name>substrate</name>
    </ligand>
</feature>
<dbReference type="EMBL" id="JACEIQ010000005">
    <property type="protein sequence ID" value="MBA4494126.1"/>
    <property type="molecule type" value="Genomic_DNA"/>
</dbReference>
<evidence type="ECO:0000256" key="5">
    <source>
        <dbReference type="ARBA" id="ARBA00022645"/>
    </source>
</evidence>
<sequence length="410" mass="45657">MLRKSRFLCRTVLLLCVVLFIQPAQTFAAQGLPEIKAKSFILMDFTSGAILEEEMADEPRPPASMTKMMTQFIVLDKIKAGELNWDDEVTVSKRAAGVDEAQIHLKAGEKETIRELLIGVAVQSANDAAVALAEHVAGSEEAFVKLMNQKAKELGMKNTRYSNATGLDRRLYRDPPETEGEIMMSAHDAAILASQLLKTHPEALEIMSKSTYTFREGTPREQKVTNWNHMLPGLKQYYPGVDGVKTGHTDKAGYCFTGTAKREDFRLITVVMGTGSQTRRFSETKKLLDYGFNHFQLETLVAEKKAIPGYASLPLPNGVERTVPIVAKEELKLPIHTGERNKYQWQVTFKPNLKAPLAAGTVIGQAKVLYEGKEIKGVAPIDVVTRVGVEEASWFRLFFRDIGDTVSSWF</sequence>
<dbReference type="InterPro" id="IPR012907">
    <property type="entry name" value="Peptidase_S11_C"/>
</dbReference>
<evidence type="ECO:0000256" key="14">
    <source>
        <dbReference type="PIRSR" id="PIRSR618044-2"/>
    </source>
</evidence>
<dbReference type="UniPathway" id="UPA00219"/>
<evidence type="ECO:0000256" key="11">
    <source>
        <dbReference type="ARBA" id="ARBA00023316"/>
    </source>
</evidence>
<evidence type="ECO:0000259" key="17">
    <source>
        <dbReference type="SMART" id="SM00936"/>
    </source>
</evidence>
<evidence type="ECO:0000313" key="18">
    <source>
        <dbReference type="EMBL" id="MBA4494126.1"/>
    </source>
</evidence>
<evidence type="ECO:0000313" key="19">
    <source>
        <dbReference type="Proteomes" id="UP000535491"/>
    </source>
</evidence>
<comment type="pathway">
    <text evidence="2">Cell wall biogenesis; peptidoglycan biosynthesis.</text>
</comment>
<keyword evidence="8" id="KW-0378">Hydrolase</keyword>
<keyword evidence="10" id="KW-0573">Peptidoglycan synthesis</keyword>
<dbReference type="SMART" id="SM00936">
    <property type="entry name" value="PBP5_C"/>
    <property type="match status" value="1"/>
</dbReference>
<evidence type="ECO:0000256" key="15">
    <source>
        <dbReference type="RuleBase" id="RU004016"/>
    </source>
</evidence>
<evidence type="ECO:0000256" key="2">
    <source>
        <dbReference type="ARBA" id="ARBA00004752"/>
    </source>
</evidence>
<dbReference type="InterPro" id="IPR012338">
    <property type="entry name" value="Beta-lactam/transpept-like"/>
</dbReference>
<feature type="chain" id="PRO_5031406408" description="serine-type D-Ala-D-Ala carboxypeptidase" evidence="16">
    <location>
        <begin position="29"/>
        <end position="410"/>
    </location>
</feature>
<evidence type="ECO:0000256" key="10">
    <source>
        <dbReference type="ARBA" id="ARBA00022984"/>
    </source>
</evidence>
<evidence type="ECO:0000256" key="4">
    <source>
        <dbReference type="ARBA" id="ARBA00012448"/>
    </source>
</evidence>
<dbReference type="InterPro" id="IPR037167">
    <property type="entry name" value="Peptidase_S11_C_sf"/>
</dbReference>
<name>A0A7W1WQQ1_9BACL</name>
<keyword evidence="19" id="KW-1185">Reference proteome</keyword>
<evidence type="ECO:0000256" key="12">
    <source>
        <dbReference type="ARBA" id="ARBA00034000"/>
    </source>
</evidence>
<organism evidence="18 19">
    <name type="scientific">Paenactinomyces guangxiensis</name>
    <dbReference type="NCBI Taxonomy" id="1490290"/>
    <lineage>
        <taxon>Bacteria</taxon>
        <taxon>Bacillati</taxon>
        <taxon>Bacillota</taxon>
        <taxon>Bacilli</taxon>
        <taxon>Bacillales</taxon>
        <taxon>Thermoactinomycetaceae</taxon>
        <taxon>Paenactinomyces</taxon>
    </lineage>
</organism>
<dbReference type="GO" id="GO:0009002">
    <property type="term" value="F:serine-type D-Ala-D-Ala carboxypeptidase activity"/>
    <property type="evidence" value="ECO:0007669"/>
    <property type="project" value="UniProtKB-EC"/>
</dbReference>
<dbReference type="InterPro" id="IPR018044">
    <property type="entry name" value="Peptidase_S11"/>
</dbReference>
<keyword evidence="11" id="KW-0961">Cell wall biogenesis/degradation</keyword>
<evidence type="ECO:0000256" key="16">
    <source>
        <dbReference type="SAM" id="SignalP"/>
    </source>
</evidence>
<reference evidence="18 19" key="1">
    <citation type="submission" date="2020-07" db="EMBL/GenBank/DDBJ databases">
        <authorList>
            <person name="Feng H."/>
        </authorList>
    </citation>
    <scope>NUCLEOTIDE SEQUENCE [LARGE SCALE GENOMIC DNA]</scope>
    <source>
        <strain evidence="19">s-10</strain>
    </source>
</reference>
<evidence type="ECO:0000256" key="8">
    <source>
        <dbReference type="ARBA" id="ARBA00022801"/>
    </source>
</evidence>
<dbReference type="PANTHER" id="PTHR21581:SF11">
    <property type="entry name" value="D-ALANYL-D-ALANINE CARBOXYPEPTIDASE DACA"/>
    <property type="match status" value="1"/>
</dbReference>
<feature type="domain" description="Peptidase S11 D-Ala-D-Ala carboxypeptidase A C-terminal" evidence="17">
    <location>
        <begin position="295"/>
        <end position="391"/>
    </location>
</feature>
<dbReference type="Gene3D" id="3.40.710.10">
    <property type="entry name" value="DD-peptidase/beta-lactamase superfamily"/>
    <property type="match status" value="1"/>
</dbReference>
<dbReference type="SUPFAM" id="SSF56601">
    <property type="entry name" value="beta-lactamase/transpeptidase-like"/>
    <property type="match status" value="1"/>
</dbReference>
<dbReference type="EC" id="3.4.16.4" evidence="4"/>
<accession>A0A7W1WQQ1</accession>